<dbReference type="PANTHER" id="PTHR10846:SF8">
    <property type="entry name" value="INNER MEMBRANE PROTEIN YRBG"/>
    <property type="match status" value="1"/>
</dbReference>
<organism evidence="7 8">
    <name type="scientific">Aphanothece cf. minutissima CCALA 015</name>
    <dbReference type="NCBI Taxonomy" id="2107695"/>
    <lineage>
        <taxon>Bacteria</taxon>
        <taxon>Bacillati</taxon>
        <taxon>Cyanobacteriota</taxon>
        <taxon>Cyanophyceae</taxon>
        <taxon>Oscillatoriophycideae</taxon>
        <taxon>Chroococcales</taxon>
        <taxon>Aphanothecaceae</taxon>
        <taxon>Aphanothece</taxon>
    </lineage>
</organism>
<feature type="transmembrane region" description="Helical" evidence="5">
    <location>
        <begin position="6"/>
        <end position="26"/>
    </location>
</feature>
<evidence type="ECO:0000256" key="3">
    <source>
        <dbReference type="ARBA" id="ARBA00022989"/>
    </source>
</evidence>
<keyword evidence="4 5" id="KW-0472">Membrane</keyword>
<evidence type="ECO:0000313" key="7">
    <source>
        <dbReference type="EMBL" id="PSB39536.1"/>
    </source>
</evidence>
<keyword evidence="2 5" id="KW-0812">Transmembrane</keyword>
<evidence type="ECO:0000256" key="4">
    <source>
        <dbReference type="ARBA" id="ARBA00023136"/>
    </source>
</evidence>
<feature type="transmembrane region" description="Helical" evidence="5">
    <location>
        <begin position="167"/>
        <end position="188"/>
    </location>
</feature>
<feature type="domain" description="Sodium/calcium exchanger membrane region" evidence="6">
    <location>
        <begin position="7"/>
        <end position="142"/>
    </location>
</feature>
<feature type="transmembrane region" description="Helical" evidence="5">
    <location>
        <begin position="234"/>
        <end position="258"/>
    </location>
</feature>
<feature type="transmembrane region" description="Helical" evidence="5">
    <location>
        <begin position="300"/>
        <end position="320"/>
    </location>
</feature>
<dbReference type="InterPro" id="IPR004481">
    <property type="entry name" value="K/Na/Ca-exchanger"/>
</dbReference>
<comment type="caution">
    <text evidence="7">The sequence shown here is derived from an EMBL/GenBank/DDBJ whole genome shotgun (WGS) entry which is preliminary data.</text>
</comment>
<protein>
    <submittedName>
        <fullName evidence="7">C50 carotenoid epsilon cyclase</fullName>
    </submittedName>
</protein>
<evidence type="ECO:0000256" key="1">
    <source>
        <dbReference type="ARBA" id="ARBA00004141"/>
    </source>
</evidence>
<feature type="transmembrane region" description="Helical" evidence="5">
    <location>
        <begin position="273"/>
        <end position="293"/>
    </location>
</feature>
<dbReference type="Pfam" id="PF01699">
    <property type="entry name" value="Na_Ca_ex"/>
    <property type="match status" value="2"/>
</dbReference>
<feature type="transmembrane region" description="Helical" evidence="5">
    <location>
        <begin position="71"/>
        <end position="94"/>
    </location>
</feature>
<dbReference type="InterPro" id="IPR044880">
    <property type="entry name" value="NCX_ion-bd_dom_sf"/>
</dbReference>
<dbReference type="InterPro" id="IPR004837">
    <property type="entry name" value="NaCa_Exmemb"/>
</dbReference>
<reference evidence="7 8" key="1">
    <citation type="submission" date="2018-03" db="EMBL/GenBank/DDBJ databases">
        <title>The ancient ancestry and fast evolution of plastids.</title>
        <authorList>
            <person name="Moore K.R."/>
            <person name="Magnabosco C."/>
            <person name="Momper L."/>
            <person name="Gold D.A."/>
            <person name="Bosak T."/>
            <person name="Fournier G.P."/>
        </authorList>
    </citation>
    <scope>NUCLEOTIDE SEQUENCE [LARGE SCALE GENOMIC DNA]</scope>
    <source>
        <strain evidence="7 8">CCALA 015</strain>
    </source>
</reference>
<proteinExistence type="predicted"/>
<gene>
    <name evidence="7" type="ORF">C7B81_02535</name>
</gene>
<feature type="transmembrane region" description="Helical" evidence="5">
    <location>
        <begin position="33"/>
        <end position="51"/>
    </location>
</feature>
<evidence type="ECO:0000256" key="5">
    <source>
        <dbReference type="SAM" id="Phobius"/>
    </source>
</evidence>
<dbReference type="PANTHER" id="PTHR10846">
    <property type="entry name" value="SODIUM/POTASSIUM/CALCIUM EXCHANGER"/>
    <property type="match status" value="1"/>
</dbReference>
<dbReference type="RefSeq" id="WP_106219729.1">
    <property type="nucleotide sequence ID" value="NZ_PVWP01000001.1"/>
</dbReference>
<evidence type="ECO:0000259" key="6">
    <source>
        <dbReference type="Pfam" id="PF01699"/>
    </source>
</evidence>
<accession>A0ABX5FC70</accession>
<name>A0ABX5FC70_9CHRO</name>
<comment type="subcellular location">
    <subcellularLocation>
        <location evidence="1">Membrane</location>
        <topology evidence="1">Multi-pass membrane protein</topology>
    </subcellularLocation>
</comment>
<dbReference type="Proteomes" id="UP000238218">
    <property type="component" value="Unassembled WGS sequence"/>
</dbReference>
<dbReference type="NCBIfam" id="TIGR00367">
    <property type="entry name" value="calcium/sodium antiporter"/>
    <property type="match status" value="1"/>
</dbReference>
<dbReference type="Gene3D" id="1.20.1420.30">
    <property type="entry name" value="NCX, central ion-binding region"/>
    <property type="match status" value="2"/>
</dbReference>
<sequence length="363" mass="37898">MPTLPSFVEIILGILVLFGGGELFVAGSVALSLLLGIPQLVIGLTVVSLGTSTPELFVSVLSTIQGDADLAVSNVVGSNIFNILVVLGASAAIVPLRVRSRLVRRDVPLLLGVSMAVWGMASGGRLTWQAGVALLFATVANLVWEIRTASEDSEEDDDNENERATPLVAAFKLAAGLALLVVGSQLLVRGATTAAVALGVSQTVIGLTIVAAGTSMPELVTSVVAAYRGKADLAIGNVVGSNLLNQIVILGLCAVVAGGKGLAVDPVMINRDLPIMVATTLACLPIFWTNGVISRLEGWILLGLYGLYLVEQVLASTAGGEIVDNTYRFVVLVAVLPLLMVFLVWQVLRWKQQRKLLAVQGGD</sequence>
<evidence type="ECO:0000313" key="8">
    <source>
        <dbReference type="Proteomes" id="UP000238218"/>
    </source>
</evidence>
<feature type="transmembrane region" description="Helical" evidence="5">
    <location>
        <begin position="326"/>
        <end position="348"/>
    </location>
</feature>
<keyword evidence="8" id="KW-1185">Reference proteome</keyword>
<keyword evidence="3 5" id="KW-1133">Transmembrane helix</keyword>
<dbReference type="EMBL" id="PVWP01000001">
    <property type="protein sequence ID" value="PSB39536.1"/>
    <property type="molecule type" value="Genomic_DNA"/>
</dbReference>
<evidence type="ECO:0000256" key="2">
    <source>
        <dbReference type="ARBA" id="ARBA00022692"/>
    </source>
</evidence>
<feature type="domain" description="Sodium/calcium exchanger membrane region" evidence="6">
    <location>
        <begin position="173"/>
        <end position="311"/>
    </location>
</feature>